<keyword evidence="2" id="KW-1185">Reference proteome</keyword>
<protein>
    <submittedName>
        <fullName evidence="1">Uncharacterized protein</fullName>
    </submittedName>
</protein>
<reference evidence="1" key="1">
    <citation type="submission" date="2024-02" db="EMBL/GenBank/DDBJ databases">
        <authorList>
            <consortium name="ELIXIR-Norway"/>
            <consortium name="Elixir Norway"/>
        </authorList>
    </citation>
    <scope>NUCLEOTIDE SEQUENCE</scope>
</reference>
<name>A0ABP0UKT3_9BRYO</name>
<gene>
    <name evidence="1" type="ORF">CSSPTR1EN2_LOCUS16815</name>
</gene>
<proteinExistence type="predicted"/>
<dbReference type="Proteomes" id="UP001497512">
    <property type="component" value="Chromosome 4"/>
</dbReference>
<sequence length="74" mass="8121">MSMCAQDPALERNSRFIASPATCQLSPATTVKAVPKFVELTQDTGVFTELRTDQKIHSDGLRTEEANLAIELNI</sequence>
<evidence type="ECO:0000313" key="1">
    <source>
        <dbReference type="EMBL" id="CAK9223405.1"/>
    </source>
</evidence>
<evidence type="ECO:0000313" key="2">
    <source>
        <dbReference type="Proteomes" id="UP001497512"/>
    </source>
</evidence>
<accession>A0ABP0UKT3</accession>
<dbReference type="EMBL" id="OZ019896">
    <property type="protein sequence ID" value="CAK9223405.1"/>
    <property type="molecule type" value="Genomic_DNA"/>
</dbReference>
<organism evidence="1 2">
    <name type="scientific">Sphagnum troendelagicum</name>
    <dbReference type="NCBI Taxonomy" id="128251"/>
    <lineage>
        <taxon>Eukaryota</taxon>
        <taxon>Viridiplantae</taxon>
        <taxon>Streptophyta</taxon>
        <taxon>Embryophyta</taxon>
        <taxon>Bryophyta</taxon>
        <taxon>Sphagnophytina</taxon>
        <taxon>Sphagnopsida</taxon>
        <taxon>Sphagnales</taxon>
        <taxon>Sphagnaceae</taxon>
        <taxon>Sphagnum</taxon>
    </lineage>
</organism>